<keyword evidence="1" id="KW-0812">Transmembrane</keyword>
<dbReference type="Proteomes" id="UP000038045">
    <property type="component" value="Unplaced"/>
</dbReference>
<evidence type="ECO:0000256" key="1">
    <source>
        <dbReference type="SAM" id="Phobius"/>
    </source>
</evidence>
<name>A0A0N4ZNW5_PARTI</name>
<protein>
    <submittedName>
        <fullName evidence="3">Uncharacterized protein</fullName>
    </submittedName>
</protein>
<reference evidence="3" key="1">
    <citation type="submission" date="2017-02" db="UniProtKB">
        <authorList>
            <consortium name="WormBaseParasite"/>
        </authorList>
    </citation>
    <scope>IDENTIFICATION</scope>
</reference>
<feature type="transmembrane region" description="Helical" evidence="1">
    <location>
        <begin position="48"/>
        <end position="69"/>
    </location>
</feature>
<dbReference type="WBParaSite" id="PTRK_0001022800.1">
    <property type="protein sequence ID" value="PTRK_0001022800.1"/>
    <property type="gene ID" value="PTRK_0001022800"/>
</dbReference>
<evidence type="ECO:0000313" key="3">
    <source>
        <dbReference type="WBParaSite" id="PTRK_0001022800.1"/>
    </source>
</evidence>
<organism evidence="2 3">
    <name type="scientific">Parastrongyloides trichosuri</name>
    <name type="common">Possum-specific nematode worm</name>
    <dbReference type="NCBI Taxonomy" id="131310"/>
    <lineage>
        <taxon>Eukaryota</taxon>
        <taxon>Metazoa</taxon>
        <taxon>Ecdysozoa</taxon>
        <taxon>Nematoda</taxon>
        <taxon>Chromadorea</taxon>
        <taxon>Rhabditida</taxon>
        <taxon>Tylenchina</taxon>
        <taxon>Panagrolaimomorpha</taxon>
        <taxon>Strongyloidoidea</taxon>
        <taxon>Strongyloididae</taxon>
        <taxon>Parastrongyloides</taxon>
    </lineage>
</organism>
<proteinExistence type="predicted"/>
<evidence type="ECO:0000313" key="2">
    <source>
        <dbReference type="Proteomes" id="UP000038045"/>
    </source>
</evidence>
<keyword evidence="1" id="KW-1133">Transmembrane helix</keyword>
<accession>A0A0N4ZNW5</accession>
<dbReference type="STRING" id="131310.A0A0N4ZNW5"/>
<dbReference type="AlphaFoldDB" id="A0A0N4ZNW5"/>
<keyword evidence="1" id="KW-0472">Membrane</keyword>
<keyword evidence="2" id="KW-1185">Reference proteome</keyword>
<sequence>MILNTLSKISNISLNEYQLRNRATYYKQSKSWRPRFIRRFFIRYPKSYLYITTGILIGSFVSPFIYWTYKYNTMDVSEFKNFREQHNIDVTKRQKYGVGLIYPWKSEEKIE</sequence>